<sequence length="131" mass="14915">LKMDIKELTLEAADALRRCSGLVKLKMYESKQSYLFIEVVVKQLPSLRELAIRMQELSPEVGEALKECKGLEKLTIYSDLKAGFFEHLLGSPLTDTLKTLRVWKSADSQGLSDEDERAIAEARAKLIYIYY</sequence>
<dbReference type="EMBL" id="GECU01012745">
    <property type="protein sequence ID" value="JAS94961.1"/>
    <property type="molecule type" value="Transcribed_RNA"/>
</dbReference>
<feature type="non-terminal residue" evidence="1">
    <location>
        <position position="1"/>
    </location>
</feature>
<organism evidence="1">
    <name type="scientific">Homalodisca liturata</name>
    <dbReference type="NCBI Taxonomy" id="320908"/>
    <lineage>
        <taxon>Eukaryota</taxon>
        <taxon>Metazoa</taxon>
        <taxon>Ecdysozoa</taxon>
        <taxon>Arthropoda</taxon>
        <taxon>Hexapoda</taxon>
        <taxon>Insecta</taxon>
        <taxon>Pterygota</taxon>
        <taxon>Neoptera</taxon>
        <taxon>Paraneoptera</taxon>
        <taxon>Hemiptera</taxon>
        <taxon>Auchenorrhyncha</taxon>
        <taxon>Membracoidea</taxon>
        <taxon>Cicadellidae</taxon>
        <taxon>Cicadellinae</taxon>
        <taxon>Proconiini</taxon>
        <taxon>Homalodisca</taxon>
    </lineage>
</organism>
<reference evidence="1" key="1">
    <citation type="submission" date="2015-11" db="EMBL/GenBank/DDBJ databases">
        <title>De novo transcriptome assembly of four potential Pierce s Disease insect vectors from Arizona vineyards.</title>
        <authorList>
            <person name="Tassone E.E."/>
        </authorList>
    </citation>
    <scope>NUCLEOTIDE SEQUENCE</scope>
</reference>
<evidence type="ECO:0000313" key="1">
    <source>
        <dbReference type="EMBL" id="JAS94961.1"/>
    </source>
</evidence>
<gene>
    <name evidence="1" type="ORF">g.12801</name>
</gene>
<dbReference type="Gene3D" id="3.80.10.10">
    <property type="entry name" value="Ribonuclease Inhibitor"/>
    <property type="match status" value="1"/>
</dbReference>
<dbReference type="AlphaFoldDB" id="A0A1B6J726"/>
<accession>A0A1B6J726</accession>
<dbReference type="SUPFAM" id="SSF52047">
    <property type="entry name" value="RNI-like"/>
    <property type="match status" value="1"/>
</dbReference>
<name>A0A1B6J726_9HEMI</name>
<protein>
    <submittedName>
        <fullName evidence="1">Uncharacterized protein</fullName>
    </submittedName>
</protein>
<proteinExistence type="predicted"/>
<dbReference type="InterPro" id="IPR032675">
    <property type="entry name" value="LRR_dom_sf"/>
</dbReference>